<comment type="caution">
    <text evidence="2">The sequence shown here is derived from an EMBL/GenBank/DDBJ whole genome shotgun (WGS) entry which is preliminary data.</text>
</comment>
<proteinExistence type="predicted"/>
<reference evidence="2 3" key="1">
    <citation type="submission" date="2016-01" db="EMBL/GenBank/DDBJ databases">
        <title>Genome sequencing of Roseivirga echinicomitans KMM 6058.</title>
        <authorList>
            <person name="Selvaratnam C."/>
            <person name="Thevarajoo S."/>
            <person name="Goh K.M."/>
            <person name="Ee R."/>
            <person name="Chan K.-G."/>
            <person name="Chong C.S."/>
        </authorList>
    </citation>
    <scope>NUCLEOTIDE SEQUENCE [LARGE SCALE GENOMIC DNA]</scope>
    <source>
        <strain evidence="2 3">KMM 6058</strain>
    </source>
</reference>
<organism evidence="2 3">
    <name type="scientific">Roseivirga echinicomitans</name>
    <dbReference type="NCBI Taxonomy" id="296218"/>
    <lineage>
        <taxon>Bacteria</taxon>
        <taxon>Pseudomonadati</taxon>
        <taxon>Bacteroidota</taxon>
        <taxon>Cytophagia</taxon>
        <taxon>Cytophagales</taxon>
        <taxon>Roseivirgaceae</taxon>
        <taxon>Roseivirga</taxon>
    </lineage>
</organism>
<protein>
    <submittedName>
        <fullName evidence="2">Uncharacterized protein</fullName>
    </submittedName>
</protein>
<dbReference type="Proteomes" id="UP000075615">
    <property type="component" value="Unassembled WGS sequence"/>
</dbReference>
<name>A0A150XV74_9BACT</name>
<evidence type="ECO:0000256" key="1">
    <source>
        <dbReference type="SAM" id="MobiDB-lite"/>
    </source>
</evidence>
<dbReference type="EMBL" id="LRDB01000002">
    <property type="protein sequence ID" value="KYG82638.1"/>
    <property type="molecule type" value="Genomic_DNA"/>
</dbReference>
<keyword evidence="3" id="KW-1185">Reference proteome</keyword>
<accession>A0A150XV74</accession>
<evidence type="ECO:0000313" key="2">
    <source>
        <dbReference type="EMBL" id="KYG82638.1"/>
    </source>
</evidence>
<sequence length="221" mass="25152">MPYGFVKGRSDELDESFYAASEGKGFRVQKGRTYSIEKEGFEYKNRKRPSFIARIWSSPERPVLENPYLIDKILRKRPFYKLDIIVPELVNIGILDSLNTEIEFINDSTALDSIAPKKARTETILTTPKGYKGYNVDQENYNKKFGHLFPQPLPPPDPIDSGAYKKALKDSIAADTVSAKKKDVFGMFKKKDKAAKPPKEKKKDKKNNEEAIKEEEVGIGK</sequence>
<gene>
    <name evidence="2" type="ORF">AWN68_12660</name>
</gene>
<feature type="compositionally biased region" description="Basic and acidic residues" evidence="1">
    <location>
        <begin position="206"/>
        <end position="221"/>
    </location>
</feature>
<dbReference type="AlphaFoldDB" id="A0A150XV74"/>
<evidence type="ECO:0000313" key="3">
    <source>
        <dbReference type="Proteomes" id="UP000075615"/>
    </source>
</evidence>
<feature type="region of interest" description="Disordered" evidence="1">
    <location>
        <begin position="189"/>
        <end position="221"/>
    </location>
</feature>